<proteinExistence type="predicted"/>
<accession>A0A183J8Y9</accession>
<dbReference type="SUPFAM" id="SSF48371">
    <property type="entry name" value="ARM repeat"/>
    <property type="match status" value="1"/>
</dbReference>
<dbReference type="InterPro" id="IPR011989">
    <property type="entry name" value="ARM-like"/>
</dbReference>
<dbReference type="WBParaSite" id="SBAD_0001274301-mRNA-1">
    <property type="protein sequence ID" value="SBAD_0001274301-mRNA-1"/>
    <property type="gene ID" value="SBAD_0001274301"/>
</dbReference>
<organism evidence="1">
    <name type="scientific">Soboliphyme baturini</name>
    <dbReference type="NCBI Taxonomy" id="241478"/>
    <lineage>
        <taxon>Eukaryota</taxon>
        <taxon>Metazoa</taxon>
        <taxon>Ecdysozoa</taxon>
        <taxon>Nematoda</taxon>
        <taxon>Enoplea</taxon>
        <taxon>Dorylaimia</taxon>
        <taxon>Dioctophymatida</taxon>
        <taxon>Dioctophymatoidea</taxon>
        <taxon>Soboliphymatidae</taxon>
        <taxon>Soboliphyme</taxon>
    </lineage>
</organism>
<dbReference type="AlphaFoldDB" id="A0A183J8Y9"/>
<dbReference type="Gene3D" id="1.25.10.10">
    <property type="entry name" value="Leucine-rich Repeat Variant"/>
    <property type="match status" value="1"/>
</dbReference>
<name>A0A183J8Y9_9BILA</name>
<dbReference type="InterPro" id="IPR016024">
    <property type="entry name" value="ARM-type_fold"/>
</dbReference>
<sequence length="196" mass="22587">LLYCLTVDCVIVFDNLRHILSDDGVWQPQYITVFQFIWFFRDKLLSVFVESLAHETWIIESLKQRNVCQVRAVMERLKLIPVLPPFNCLRYVSMILVDKLIQLHAYAEGYLLHLQGLLHDEVISVYVTLLEHDDPLSRRGACRALAVLNAKQAAKAILFVSNHDHNVLVRDEARRTLMTFGLPSDFMISSVPAPRI</sequence>
<evidence type="ECO:0000313" key="1">
    <source>
        <dbReference type="WBParaSite" id="SBAD_0001274301-mRNA-1"/>
    </source>
</evidence>
<reference evidence="1" key="1">
    <citation type="submission" date="2016-06" db="UniProtKB">
        <authorList>
            <consortium name="WormBaseParasite"/>
        </authorList>
    </citation>
    <scope>IDENTIFICATION</scope>
</reference>
<dbReference type="PANTHER" id="PTHR15829:SF13">
    <property type="entry name" value="FAM65 N-TERMINAL DOMAIN-CONTAINING PROTEIN"/>
    <property type="match status" value="1"/>
</dbReference>
<dbReference type="PANTHER" id="PTHR15829">
    <property type="entry name" value="PROTEIN KINASE PKN/PRK1, EFFECTOR"/>
    <property type="match status" value="1"/>
</dbReference>
<protein>
    <submittedName>
        <fullName evidence="1">Mic1 domain-containing protein</fullName>
    </submittedName>
</protein>
<dbReference type="InterPro" id="IPR026136">
    <property type="entry name" value="RIPOR3"/>
</dbReference>